<dbReference type="Pfam" id="PF08478">
    <property type="entry name" value="POTRA_1"/>
    <property type="match status" value="1"/>
</dbReference>
<dbReference type="PROSITE" id="PS51779">
    <property type="entry name" value="POTRA"/>
    <property type="match status" value="1"/>
</dbReference>
<dbReference type="PANTHER" id="PTHR37820:SF1">
    <property type="entry name" value="CELL DIVISION PROTEIN FTSQ"/>
    <property type="match status" value="1"/>
</dbReference>
<feature type="transmembrane region" description="Helical" evidence="8">
    <location>
        <begin position="40"/>
        <end position="60"/>
    </location>
</feature>
<evidence type="ECO:0000256" key="6">
    <source>
        <dbReference type="ARBA" id="ARBA00023136"/>
    </source>
</evidence>
<gene>
    <name evidence="10" type="ORF">KGMB03357_18040</name>
</gene>
<evidence type="ECO:0000259" key="9">
    <source>
        <dbReference type="PROSITE" id="PS51779"/>
    </source>
</evidence>
<dbReference type="GO" id="GO:0005886">
    <property type="term" value="C:plasma membrane"/>
    <property type="evidence" value="ECO:0007669"/>
    <property type="project" value="TreeGrafter"/>
</dbReference>
<organism evidence="10 11">
    <name type="scientific">Anaerotignum faecicola</name>
    <dbReference type="NCBI Taxonomy" id="2358141"/>
    <lineage>
        <taxon>Bacteria</taxon>
        <taxon>Bacillati</taxon>
        <taxon>Bacillota</taxon>
        <taxon>Clostridia</taxon>
        <taxon>Lachnospirales</taxon>
        <taxon>Anaerotignaceae</taxon>
        <taxon>Anaerotignum</taxon>
    </lineage>
</organism>
<evidence type="ECO:0000256" key="7">
    <source>
        <dbReference type="ARBA" id="ARBA00023306"/>
    </source>
</evidence>
<sequence length="272" mass="30666">MFHRKNKQQKKPQEMLDIDLMEEIGYYQKKPQKKGLDQKIVIALVLVVVVAACVLFSPLFSVKKIEVNGASQFTTSALCEKIGLSKGDNLLLFSKGRAEKTLEKSPYIASAKLSAKLPHTMRITIKERKARGYVPYMGSYLYIDEEGRVLEVAGSCRDALPLVKGLKFDSFTEGEILPVQNTDALAVILEISQLMEKYELLDEVVEIDVSKPKDIYAYVNQVQIHLGNMTNGDMKIQYMQQIVKKIPKEDRGILDLSGLDNPKANVTFQYLT</sequence>
<reference evidence="10 11" key="1">
    <citation type="submission" date="2018-10" db="EMBL/GenBank/DDBJ databases">
        <title>Draft Genome Sequence of Anaerotignum sp. KCTC 15736.</title>
        <authorList>
            <person name="Choi S.H."/>
            <person name="Kim J.S."/>
            <person name="Kang S.W."/>
            <person name="Lee J.S."/>
            <person name="Park S.H."/>
        </authorList>
    </citation>
    <scope>NUCLEOTIDE SEQUENCE [LARGE SCALE GENOMIC DNA]</scope>
    <source>
        <strain evidence="10 11">KCTC 15736</strain>
    </source>
</reference>
<evidence type="ECO:0000256" key="8">
    <source>
        <dbReference type="SAM" id="Phobius"/>
    </source>
</evidence>
<dbReference type="InterPro" id="IPR005548">
    <property type="entry name" value="Cell_div_FtsQ/DivIB_C"/>
</dbReference>
<dbReference type="Proteomes" id="UP000287361">
    <property type="component" value="Unassembled WGS sequence"/>
</dbReference>
<dbReference type="Gene3D" id="3.10.20.310">
    <property type="entry name" value="membrane protein fhac"/>
    <property type="match status" value="1"/>
</dbReference>
<keyword evidence="4 8" id="KW-0812">Transmembrane</keyword>
<dbReference type="EMBL" id="BHVZ01000010">
    <property type="protein sequence ID" value="GCB30143.1"/>
    <property type="molecule type" value="Genomic_DNA"/>
</dbReference>
<evidence type="ECO:0000313" key="11">
    <source>
        <dbReference type="Proteomes" id="UP000287361"/>
    </source>
</evidence>
<keyword evidence="11" id="KW-1185">Reference proteome</keyword>
<dbReference type="GO" id="GO:0051301">
    <property type="term" value="P:cell division"/>
    <property type="evidence" value="ECO:0007669"/>
    <property type="project" value="UniProtKB-KW"/>
</dbReference>
<keyword evidence="5 8" id="KW-1133">Transmembrane helix</keyword>
<evidence type="ECO:0000256" key="4">
    <source>
        <dbReference type="ARBA" id="ARBA00022692"/>
    </source>
</evidence>
<proteinExistence type="predicted"/>
<evidence type="ECO:0000256" key="1">
    <source>
        <dbReference type="ARBA" id="ARBA00004370"/>
    </source>
</evidence>
<dbReference type="PANTHER" id="PTHR37820">
    <property type="entry name" value="CELL DIVISION PROTEIN DIVIB"/>
    <property type="match status" value="1"/>
</dbReference>
<comment type="subcellular location">
    <subcellularLocation>
        <location evidence="1">Membrane</location>
    </subcellularLocation>
</comment>
<evidence type="ECO:0000256" key="2">
    <source>
        <dbReference type="ARBA" id="ARBA00022475"/>
    </source>
</evidence>
<feature type="domain" description="POTRA" evidence="9">
    <location>
        <begin position="60"/>
        <end position="128"/>
    </location>
</feature>
<name>A0A401LF46_9FIRM</name>
<dbReference type="InterPro" id="IPR034746">
    <property type="entry name" value="POTRA"/>
</dbReference>
<protein>
    <recommendedName>
        <fullName evidence="9">POTRA domain-containing protein</fullName>
    </recommendedName>
</protein>
<keyword evidence="3" id="KW-0132">Cell division</keyword>
<evidence type="ECO:0000256" key="3">
    <source>
        <dbReference type="ARBA" id="ARBA00022618"/>
    </source>
</evidence>
<dbReference type="OrthoDB" id="1748794at2"/>
<dbReference type="Pfam" id="PF03799">
    <property type="entry name" value="FtsQ_DivIB_C"/>
    <property type="match status" value="1"/>
</dbReference>
<dbReference type="InterPro" id="IPR013685">
    <property type="entry name" value="POTRA_FtsQ_type"/>
</dbReference>
<evidence type="ECO:0000313" key="10">
    <source>
        <dbReference type="EMBL" id="GCB30143.1"/>
    </source>
</evidence>
<dbReference type="AlphaFoldDB" id="A0A401LF46"/>
<evidence type="ECO:0000256" key="5">
    <source>
        <dbReference type="ARBA" id="ARBA00022989"/>
    </source>
</evidence>
<dbReference type="InterPro" id="IPR050487">
    <property type="entry name" value="FtsQ_DivIB"/>
</dbReference>
<comment type="caution">
    <text evidence="10">The sequence shown here is derived from an EMBL/GenBank/DDBJ whole genome shotgun (WGS) entry which is preliminary data.</text>
</comment>
<accession>A0A401LF46</accession>
<keyword evidence="7" id="KW-0131">Cell cycle</keyword>
<keyword evidence="2" id="KW-1003">Cell membrane</keyword>
<keyword evidence="6 8" id="KW-0472">Membrane</keyword>